<feature type="chain" id="PRO_5005249937" evidence="1">
    <location>
        <begin position="33"/>
        <end position="153"/>
    </location>
</feature>
<evidence type="ECO:0000313" key="3">
    <source>
        <dbReference type="Proteomes" id="UP000035963"/>
    </source>
</evidence>
<evidence type="ECO:0000256" key="1">
    <source>
        <dbReference type="SAM" id="SignalP"/>
    </source>
</evidence>
<evidence type="ECO:0000313" key="2">
    <source>
        <dbReference type="EMBL" id="KLU24562.1"/>
    </source>
</evidence>
<feature type="signal peptide" evidence="1">
    <location>
        <begin position="1"/>
        <end position="32"/>
    </location>
</feature>
<dbReference type="OrthoDB" id="8966171at2"/>
<dbReference type="Proteomes" id="UP000035963">
    <property type="component" value="Unassembled WGS sequence"/>
</dbReference>
<dbReference type="AlphaFoldDB" id="A0A0J1CVF7"/>
<proteinExistence type="predicted"/>
<sequence>MKRPNERLTKAFRVAAAVAAVSFGLLSTLAHAGSIDEQLDCKSTGHGFISALLQSGEIQSKPMRVESNSINAFRPARGVKLTAFDFQVFVVLGYEKDDPIFKPGKGDPIGESAYGVVVTGASDDVKDRLRQIGSNATVHEVTPVMTAILCQAH</sequence>
<protein>
    <submittedName>
        <fullName evidence="2">Uncharacterized protein</fullName>
    </submittedName>
</protein>
<keyword evidence="1" id="KW-0732">Signal</keyword>
<gene>
    <name evidence="2" type="ORF">EOS_19465</name>
</gene>
<comment type="caution">
    <text evidence="2">The sequence shown here is derived from an EMBL/GenBank/DDBJ whole genome shotgun (WGS) entry which is preliminary data.</text>
</comment>
<organism evidence="2 3">
    <name type="scientific">Caballeronia mineralivorans PML1(12)</name>
    <dbReference type="NCBI Taxonomy" id="908627"/>
    <lineage>
        <taxon>Bacteria</taxon>
        <taxon>Pseudomonadati</taxon>
        <taxon>Pseudomonadota</taxon>
        <taxon>Betaproteobacteria</taxon>
        <taxon>Burkholderiales</taxon>
        <taxon>Burkholderiaceae</taxon>
        <taxon>Caballeronia</taxon>
    </lineage>
</organism>
<dbReference type="EMBL" id="AEJF01000123">
    <property type="protein sequence ID" value="KLU24562.1"/>
    <property type="molecule type" value="Genomic_DNA"/>
</dbReference>
<dbReference type="PATRIC" id="fig|908627.4.peg.4356"/>
<name>A0A0J1CVF7_9BURK</name>
<accession>A0A0J1CVF7</accession>
<keyword evidence="3" id="KW-1185">Reference proteome</keyword>
<reference evidence="2 3" key="1">
    <citation type="journal article" date="2015" name="Genome Announc.">
        <title>Draft Genome Sequence of Burkholderia sp. Strain PML1(12), an Ectomycorrhizosphere-Inhabiting Bacterium with Effective Mineral-Weathering Ability.</title>
        <authorList>
            <person name="Uroz S."/>
            <person name="Oger P."/>
        </authorList>
    </citation>
    <scope>NUCLEOTIDE SEQUENCE [LARGE SCALE GENOMIC DNA]</scope>
    <source>
        <strain evidence="3">PML1(12)</strain>
    </source>
</reference>